<dbReference type="Proteomes" id="UP000254712">
    <property type="component" value="Unassembled WGS sequence"/>
</dbReference>
<dbReference type="InterPro" id="IPR047211">
    <property type="entry name" value="POXB-like"/>
</dbReference>
<accession>A0A379WXT4</accession>
<proteinExistence type="predicted"/>
<keyword evidence="1" id="KW-0670">Pyruvate</keyword>
<dbReference type="EMBL" id="UGXT01000002">
    <property type="protein sequence ID" value="SUH38428.1"/>
    <property type="molecule type" value="Genomic_DNA"/>
</dbReference>
<dbReference type="PANTHER" id="PTHR42981">
    <property type="entry name" value="PYRUVATE DEHYDROGENASE [UBIQUINONE]"/>
    <property type="match status" value="1"/>
</dbReference>
<reference evidence="1 2" key="1">
    <citation type="submission" date="2018-06" db="EMBL/GenBank/DDBJ databases">
        <authorList>
            <consortium name="Pathogen Informatics"/>
            <person name="Doyle S."/>
        </authorList>
    </citation>
    <scope>NUCLEOTIDE SEQUENCE [LARGE SCALE GENOMIC DNA]</scope>
    <source>
        <strain evidence="1 2">NCTC8261</strain>
    </source>
</reference>
<dbReference type="PANTHER" id="PTHR42981:SF2">
    <property type="entry name" value="PYRUVATE DEHYDROGENASE [UBIQUINONE]"/>
    <property type="match status" value="1"/>
</dbReference>
<dbReference type="AlphaFoldDB" id="A0A379WXT4"/>
<sequence length="127" mass="13979">MACLIATVTTSLFWRSPPHIPSSEIGSGYFQETHPQELFRECSHYCELVSSPEQIPQVLAIAMRKAVLNRGVSVVVLPGDVALKPAPENAVTHWYHAPHPRRHAGGGRAEKTGATAALLQQYRIDVR</sequence>
<dbReference type="EC" id="1.2.5.1" evidence="1"/>
<name>A0A379WXT4_SALET</name>
<gene>
    <name evidence="1" type="primary">poxB_2</name>
    <name evidence="1" type="ORF">NCTC8261_04755</name>
</gene>
<dbReference type="Gene3D" id="3.40.50.970">
    <property type="match status" value="1"/>
</dbReference>
<protein>
    <submittedName>
        <fullName evidence="1">Pyruvate dehydrogenase</fullName>
        <ecNumber evidence="1">1.2.5.1</ecNumber>
    </submittedName>
</protein>
<keyword evidence="1" id="KW-0560">Oxidoreductase</keyword>
<dbReference type="GO" id="GO:0052737">
    <property type="term" value="F:pyruvate dehydrogenase (quinone) activity"/>
    <property type="evidence" value="ECO:0007669"/>
    <property type="project" value="UniProtKB-EC"/>
</dbReference>
<dbReference type="SUPFAM" id="SSF52518">
    <property type="entry name" value="Thiamin diphosphate-binding fold (THDP-binding)"/>
    <property type="match status" value="1"/>
</dbReference>
<evidence type="ECO:0000313" key="1">
    <source>
        <dbReference type="EMBL" id="SUH38428.1"/>
    </source>
</evidence>
<evidence type="ECO:0000313" key="2">
    <source>
        <dbReference type="Proteomes" id="UP000254712"/>
    </source>
</evidence>
<organism evidence="1 2">
    <name type="scientific">Salmonella enterica I</name>
    <dbReference type="NCBI Taxonomy" id="59201"/>
    <lineage>
        <taxon>Bacteria</taxon>
        <taxon>Pseudomonadati</taxon>
        <taxon>Pseudomonadota</taxon>
        <taxon>Gammaproteobacteria</taxon>
        <taxon>Enterobacterales</taxon>
        <taxon>Enterobacteriaceae</taxon>
        <taxon>Salmonella</taxon>
    </lineage>
</organism>
<dbReference type="InterPro" id="IPR029061">
    <property type="entry name" value="THDP-binding"/>
</dbReference>